<reference evidence="2 3" key="2">
    <citation type="journal article" date="2013" name="Plant Cell Physiol.">
        <title>Rice Annotation Project Database (RAP-DB): an integrative and interactive database for rice genomics.</title>
        <authorList>
            <person name="Sakai H."/>
            <person name="Lee S.S."/>
            <person name="Tanaka T."/>
            <person name="Numa H."/>
            <person name="Kim J."/>
            <person name="Kawahara Y."/>
            <person name="Wakimoto H."/>
            <person name="Yang C.C."/>
            <person name="Iwamoto M."/>
            <person name="Abe T."/>
            <person name="Yamada Y."/>
            <person name="Muto A."/>
            <person name="Inokuchi H."/>
            <person name="Ikemura T."/>
            <person name="Matsumoto T."/>
            <person name="Sasaki T."/>
            <person name="Itoh T."/>
        </authorList>
    </citation>
    <scope>NUCLEOTIDE SEQUENCE [LARGE SCALE GENOMIC DNA]</scope>
    <source>
        <strain evidence="3">cv. Nipponbare</strain>
    </source>
</reference>
<reference evidence="2 3" key="3">
    <citation type="journal article" date="2013" name="Rice">
        <title>Improvement of the Oryza sativa Nipponbare reference genome using next generation sequence and optical map data.</title>
        <authorList>
            <person name="Kawahara Y."/>
            <person name="de la Bastide M."/>
            <person name="Hamilton J.P."/>
            <person name="Kanamori H."/>
            <person name="McCombie W.R."/>
            <person name="Ouyang S."/>
            <person name="Schwartz D.C."/>
            <person name="Tanaka T."/>
            <person name="Wu J."/>
            <person name="Zhou S."/>
            <person name="Childs K.L."/>
            <person name="Davidson R.M."/>
            <person name="Lin H."/>
            <person name="Quesada-Ocampo L."/>
            <person name="Vaillancourt B."/>
            <person name="Sakai H."/>
            <person name="Lee S.S."/>
            <person name="Kim J."/>
            <person name="Numa H."/>
            <person name="Itoh T."/>
            <person name="Buell C.R."/>
            <person name="Matsumoto T."/>
        </authorList>
    </citation>
    <scope>NUCLEOTIDE SEQUENCE [LARGE SCALE GENOMIC DNA]</scope>
    <source>
        <strain evidence="3">cv. Nipponbare</strain>
    </source>
</reference>
<accession>A0A0P0V7S3</accession>
<dbReference type="FunCoup" id="A0A0P0V7S3">
    <property type="interactions" value="126"/>
</dbReference>
<name>A0A0P0V7S3_ORYSJ</name>
<feature type="region of interest" description="Disordered" evidence="1">
    <location>
        <begin position="1"/>
        <end position="31"/>
    </location>
</feature>
<sequence length="93" mass="9788">MSMTEATAAAGKNSFPARAPREAPKGTTGRSISKGIRLCDAAGHGNCGGCAWSRPVNPCARRSAMSWPCRCTPSHASNEISMPRIRRPTLCSA</sequence>
<dbReference type="OMA" id="SWPCRCT"/>
<evidence type="ECO:0000313" key="2">
    <source>
        <dbReference type="EMBL" id="BAS74166.1"/>
    </source>
</evidence>
<proteinExistence type="predicted"/>
<organism evidence="2 3">
    <name type="scientific">Oryza sativa subsp. japonica</name>
    <name type="common">Rice</name>
    <dbReference type="NCBI Taxonomy" id="39947"/>
    <lineage>
        <taxon>Eukaryota</taxon>
        <taxon>Viridiplantae</taxon>
        <taxon>Streptophyta</taxon>
        <taxon>Embryophyta</taxon>
        <taxon>Tracheophyta</taxon>
        <taxon>Spermatophyta</taxon>
        <taxon>Magnoliopsida</taxon>
        <taxon>Liliopsida</taxon>
        <taxon>Poales</taxon>
        <taxon>Poaceae</taxon>
        <taxon>BOP clade</taxon>
        <taxon>Oryzoideae</taxon>
        <taxon>Oryzeae</taxon>
        <taxon>Oryzinae</taxon>
        <taxon>Oryza</taxon>
        <taxon>Oryza sativa</taxon>
    </lineage>
</organism>
<dbReference type="Gramene" id="Os01t0729950-00">
    <property type="protein sequence ID" value="Os01t0729950-00"/>
    <property type="gene ID" value="Os01g0729950"/>
</dbReference>
<evidence type="ECO:0000256" key="1">
    <source>
        <dbReference type="SAM" id="MobiDB-lite"/>
    </source>
</evidence>
<protein>
    <submittedName>
        <fullName evidence="2">Os01g0729950 protein</fullName>
    </submittedName>
</protein>
<dbReference type="InParanoid" id="A0A0P0V7S3"/>
<dbReference type="PaxDb" id="39947-A0A0P0V7S3"/>
<evidence type="ECO:0000313" key="3">
    <source>
        <dbReference type="Proteomes" id="UP000059680"/>
    </source>
</evidence>
<keyword evidence="3" id="KW-1185">Reference proteome</keyword>
<gene>
    <name evidence="2" type="ordered locus">Os01g0729950</name>
    <name evidence="2" type="ORF">OSNPB_010729950</name>
</gene>
<dbReference type="AlphaFoldDB" id="A0A0P0V7S3"/>
<dbReference type="Proteomes" id="UP000059680">
    <property type="component" value="Chromosome 1"/>
</dbReference>
<reference evidence="3" key="1">
    <citation type="journal article" date="2005" name="Nature">
        <title>The map-based sequence of the rice genome.</title>
        <authorList>
            <consortium name="International rice genome sequencing project (IRGSP)"/>
            <person name="Matsumoto T."/>
            <person name="Wu J."/>
            <person name="Kanamori H."/>
            <person name="Katayose Y."/>
            <person name="Fujisawa M."/>
            <person name="Namiki N."/>
            <person name="Mizuno H."/>
            <person name="Yamamoto K."/>
            <person name="Antonio B.A."/>
            <person name="Baba T."/>
            <person name="Sakata K."/>
            <person name="Nagamura Y."/>
            <person name="Aoki H."/>
            <person name="Arikawa K."/>
            <person name="Arita K."/>
            <person name="Bito T."/>
            <person name="Chiden Y."/>
            <person name="Fujitsuka N."/>
            <person name="Fukunaka R."/>
            <person name="Hamada M."/>
            <person name="Harada C."/>
            <person name="Hayashi A."/>
            <person name="Hijishita S."/>
            <person name="Honda M."/>
            <person name="Hosokawa S."/>
            <person name="Ichikawa Y."/>
            <person name="Idonuma A."/>
            <person name="Iijima M."/>
            <person name="Ikeda M."/>
            <person name="Ikeno M."/>
            <person name="Ito K."/>
            <person name="Ito S."/>
            <person name="Ito T."/>
            <person name="Ito Y."/>
            <person name="Ito Y."/>
            <person name="Iwabuchi A."/>
            <person name="Kamiya K."/>
            <person name="Karasawa W."/>
            <person name="Kurita K."/>
            <person name="Katagiri S."/>
            <person name="Kikuta A."/>
            <person name="Kobayashi H."/>
            <person name="Kobayashi N."/>
            <person name="Machita K."/>
            <person name="Maehara T."/>
            <person name="Masukawa M."/>
            <person name="Mizubayashi T."/>
            <person name="Mukai Y."/>
            <person name="Nagasaki H."/>
            <person name="Nagata Y."/>
            <person name="Naito S."/>
            <person name="Nakashima M."/>
            <person name="Nakama Y."/>
            <person name="Nakamichi Y."/>
            <person name="Nakamura M."/>
            <person name="Meguro A."/>
            <person name="Negishi M."/>
            <person name="Ohta I."/>
            <person name="Ohta T."/>
            <person name="Okamoto M."/>
            <person name="Ono N."/>
            <person name="Saji S."/>
            <person name="Sakaguchi M."/>
            <person name="Sakai K."/>
            <person name="Shibata M."/>
            <person name="Shimokawa T."/>
            <person name="Song J."/>
            <person name="Takazaki Y."/>
            <person name="Terasawa K."/>
            <person name="Tsugane M."/>
            <person name="Tsuji K."/>
            <person name="Ueda S."/>
            <person name="Waki K."/>
            <person name="Yamagata H."/>
            <person name="Yamamoto M."/>
            <person name="Yamamoto S."/>
            <person name="Yamane H."/>
            <person name="Yoshiki S."/>
            <person name="Yoshihara R."/>
            <person name="Yukawa K."/>
            <person name="Zhong H."/>
            <person name="Yano M."/>
            <person name="Yuan Q."/>
            <person name="Ouyang S."/>
            <person name="Liu J."/>
            <person name="Jones K.M."/>
            <person name="Gansberger K."/>
            <person name="Moffat K."/>
            <person name="Hill J."/>
            <person name="Bera J."/>
            <person name="Fadrosh D."/>
            <person name="Jin S."/>
            <person name="Johri S."/>
            <person name="Kim M."/>
            <person name="Overton L."/>
            <person name="Reardon M."/>
            <person name="Tsitrin T."/>
            <person name="Vuong H."/>
            <person name="Weaver B."/>
            <person name="Ciecko A."/>
            <person name="Tallon L."/>
            <person name="Jackson J."/>
            <person name="Pai G."/>
            <person name="Aken S.V."/>
            <person name="Utterback T."/>
            <person name="Reidmuller S."/>
            <person name="Feldblyum T."/>
            <person name="Hsiao J."/>
            <person name="Zismann V."/>
            <person name="Iobst S."/>
            <person name="de Vazeille A.R."/>
            <person name="Buell C.R."/>
            <person name="Ying K."/>
            <person name="Li Y."/>
            <person name="Lu T."/>
            <person name="Huang Y."/>
            <person name="Zhao Q."/>
            <person name="Feng Q."/>
            <person name="Zhang L."/>
            <person name="Zhu J."/>
            <person name="Weng Q."/>
            <person name="Mu J."/>
            <person name="Lu Y."/>
            <person name="Fan D."/>
            <person name="Liu Y."/>
            <person name="Guan J."/>
            <person name="Zhang Y."/>
            <person name="Yu S."/>
            <person name="Liu X."/>
            <person name="Zhang Y."/>
            <person name="Hong G."/>
            <person name="Han B."/>
            <person name="Choisne N."/>
            <person name="Demange N."/>
            <person name="Orjeda G."/>
            <person name="Samain S."/>
            <person name="Cattolico L."/>
            <person name="Pelletier E."/>
            <person name="Couloux A."/>
            <person name="Segurens B."/>
            <person name="Wincker P."/>
            <person name="D'Hont A."/>
            <person name="Scarpelli C."/>
            <person name="Weissenbach J."/>
            <person name="Salanoubat M."/>
            <person name="Quetier F."/>
            <person name="Yu Y."/>
            <person name="Kim H.R."/>
            <person name="Rambo T."/>
            <person name="Currie J."/>
            <person name="Collura K."/>
            <person name="Luo M."/>
            <person name="Yang T."/>
            <person name="Ammiraju J.S.S."/>
            <person name="Engler F."/>
            <person name="Soderlund C."/>
            <person name="Wing R.A."/>
            <person name="Palmer L.E."/>
            <person name="de la Bastide M."/>
            <person name="Spiegel L."/>
            <person name="Nascimento L."/>
            <person name="Zutavern T."/>
            <person name="O'Shaughnessy A."/>
            <person name="Dike S."/>
            <person name="Dedhia N."/>
            <person name="Preston R."/>
            <person name="Balija V."/>
            <person name="McCombie W.R."/>
            <person name="Chow T."/>
            <person name="Chen H."/>
            <person name="Chung M."/>
            <person name="Chen C."/>
            <person name="Shaw J."/>
            <person name="Wu H."/>
            <person name="Hsiao K."/>
            <person name="Chao Y."/>
            <person name="Chu M."/>
            <person name="Cheng C."/>
            <person name="Hour A."/>
            <person name="Lee P."/>
            <person name="Lin S."/>
            <person name="Lin Y."/>
            <person name="Liou J."/>
            <person name="Liu S."/>
            <person name="Hsing Y."/>
            <person name="Raghuvanshi S."/>
            <person name="Mohanty A."/>
            <person name="Bharti A.K."/>
            <person name="Gaur A."/>
            <person name="Gupta V."/>
            <person name="Kumar D."/>
            <person name="Ravi V."/>
            <person name="Vij S."/>
            <person name="Kapur A."/>
            <person name="Khurana P."/>
            <person name="Khurana P."/>
            <person name="Khurana J.P."/>
            <person name="Tyagi A.K."/>
            <person name="Gaikwad K."/>
            <person name="Singh A."/>
            <person name="Dalal V."/>
            <person name="Srivastava S."/>
            <person name="Dixit A."/>
            <person name="Pal A.K."/>
            <person name="Ghazi I.A."/>
            <person name="Yadav M."/>
            <person name="Pandit A."/>
            <person name="Bhargava A."/>
            <person name="Sureshbabu K."/>
            <person name="Batra K."/>
            <person name="Sharma T.R."/>
            <person name="Mohapatra T."/>
            <person name="Singh N.K."/>
            <person name="Messing J."/>
            <person name="Nelson A.B."/>
            <person name="Fuks G."/>
            <person name="Kavchok S."/>
            <person name="Keizer G."/>
            <person name="Linton E."/>
            <person name="Llaca V."/>
            <person name="Song R."/>
            <person name="Tanyolac B."/>
            <person name="Young S."/>
            <person name="Ho-Il K."/>
            <person name="Hahn J.H."/>
            <person name="Sangsakoo G."/>
            <person name="Vanavichit A."/>
            <person name="de Mattos Luiz.A.T."/>
            <person name="Zimmer P.D."/>
            <person name="Malone G."/>
            <person name="Dellagostin O."/>
            <person name="de Oliveira A.C."/>
            <person name="Bevan M."/>
            <person name="Bancroft I."/>
            <person name="Minx P."/>
            <person name="Cordum H."/>
            <person name="Wilson R."/>
            <person name="Cheng Z."/>
            <person name="Jin W."/>
            <person name="Jiang J."/>
            <person name="Leong S.A."/>
            <person name="Iwama H."/>
            <person name="Gojobori T."/>
            <person name="Itoh T."/>
            <person name="Niimura Y."/>
            <person name="Fujii Y."/>
            <person name="Habara T."/>
            <person name="Sakai H."/>
            <person name="Sato Y."/>
            <person name="Wilson G."/>
            <person name="Kumar K."/>
            <person name="McCouch S."/>
            <person name="Juretic N."/>
            <person name="Hoen D."/>
            <person name="Wright S."/>
            <person name="Bruskiewich R."/>
            <person name="Bureau T."/>
            <person name="Miyao A."/>
            <person name="Hirochika H."/>
            <person name="Nishikawa T."/>
            <person name="Kadowaki K."/>
            <person name="Sugiura M."/>
            <person name="Burr B."/>
            <person name="Sasaki T."/>
        </authorList>
    </citation>
    <scope>NUCLEOTIDE SEQUENCE [LARGE SCALE GENOMIC DNA]</scope>
    <source>
        <strain evidence="3">cv. Nipponbare</strain>
    </source>
</reference>
<dbReference type="EMBL" id="AP014957">
    <property type="protein sequence ID" value="BAS74166.1"/>
    <property type="molecule type" value="Genomic_DNA"/>
</dbReference>